<dbReference type="STRING" id="1121428.DESHY_70073"/>
<feature type="domain" description="Glutamine amidotransferase" evidence="2">
    <location>
        <begin position="6"/>
        <end position="189"/>
    </location>
</feature>
<gene>
    <name evidence="3" type="primary">pabA</name>
    <name evidence="3" type="ORF">DESHY_70073</name>
</gene>
<dbReference type="GO" id="GO:0004049">
    <property type="term" value="F:anthranilate synthase activity"/>
    <property type="evidence" value="ECO:0007669"/>
    <property type="project" value="UniProtKB-EC"/>
</dbReference>
<dbReference type="EMBL" id="CAOS01000014">
    <property type="protein sequence ID" value="CCO09287.1"/>
    <property type="molecule type" value="Genomic_DNA"/>
</dbReference>
<dbReference type="eggNOG" id="COG0512">
    <property type="taxonomic scope" value="Bacteria"/>
</dbReference>
<dbReference type="InterPro" id="IPR006221">
    <property type="entry name" value="TrpG/PapA_dom"/>
</dbReference>
<dbReference type="InterPro" id="IPR017926">
    <property type="entry name" value="GATASE"/>
</dbReference>
<dbReference type="Pfam" id="PF00117">
    <property type="entry name" value="GATase"/>
    <property type="match status" value="1"/>
</dbReference>
<keyword evidence="3" id="KW-0808">Transferase</keyword>
<dbReference type="CDD" id="cd01743">
    <property type="entry name" value="GATase1_Anthranilate_Synthase"/>
    <property type="match status" value="1"/>
</dbReference>
<dbReference type="PRINTS" id="PR00097">
    <property type="entry name" value="ANTSNTHASEII"/>
</dbReference>
<dbReference type="NCBIfam" id="TIGR00566">
    <property type="entry name" value="trpG_papA"/>
    <property type="match status" value="1"/>
</dbReference>
<dbReference type="GO" id="GO:0046820">
    <property type="term" value="F:4-amino-4-deoxychorismate synthase activity"/>
    <property type="evidence" value="ECO:0007669"/>
    <property type="project" value="UniProtKB-EC"/>
</dbReference>
<dbReference type="PANTHER" id="PTHR43418:SF4">
    <property type="entry name" value="MULTIFUNCTIONAL TRYPTOPHAN BIOSYNTHESIS PROTEIN"/>
    <property type="match status" value="1"/>
</dbReference>
<dbReference type="InterPro" id="IPR050472">
    <property type="entry name" value="Anth_synth/Amidotransfase"/>
</dbReference>
<keyword evidence="1 3" id="KW-0315">Glutamine amidotransferase</keyword>
<organism evidence="3 4">
    <name type="scientific">Desulforamulus hydrothermalis Lam5 = DSM 18033</name>
    <dbReference type="NCBI Taxonomy" id="1121428"/>
    <lineage>
        <taxon>Bacteria</taxon>
        <taxon>Bacillati</taxon>
        <taxon>Bacillota</taxon>
        <taxon>Clostridia</taxon>
        <taxon>Eubacteriales</taxon>
        <taxon>Peptococcaceae</taxon>
        <taxon>Desulforamulus</taxon>
    </lineage>
</organism>
<accession>K8E0W3</accession>
<dbReference type="PROSITE" id="PS51273">
    <property type="entry name" value="GATASE_TYPE_1"/>
    <property type="match status" value="1"/>
</dbReference>
<sequence length="194" mass="21047">MVLLAVIDNYDSFTYNLVQLVRELGQEVLVYRNDATTPEQLLASGVRGLLLSPGPGRPEQAGICLAVVRQLYDKIPILGVCLGHQAIARALGGAIVPAGRLMHGKTSVIWHDGDGIYKDLPPSFTAARYHSLAVDEKTLPSCLKVTARTTAGEVMGIRHLLYPVEGVQFHPESIATTHGKAMLINFLRQCMAMS</sequence>
<name>K8E0W3_9FIRM</name>
<dbReference type="GO" id="GO:0005829">
    <property type="term" value="C:cytosol"/>
    <property type="evidence" value="ECO:0007669"/>
    <property type="project" value="TreeGrafter"/>
</dbReference>
<keyword evidence="3" id="KW-0032">Aminotransferase</keyword>
<dbReference type="InterPro" id="IPR029062">
    <property type="entry name" value="Class_I_gatase-like"/>
</dbReference>
<evidence type="ECO:0000313" key="3">
    <source>
        <dbReference type="EMBL" id="CCO09287.1"/>
    </source>
</evidence>
<dbReference type="Gene3D" id="3.40.50.880">
    <property type="match status" value="1"/>
</dbReference>
<keyword evidence="4" id="KW-1185">Reference proteome</keyword>
<dbReference type="EC" id="4.1.3.27" evidence="3"/>
<evidence type="ECO:0000313" key="4">
    <source>
        <dbReference type="Proteomes" id="UP000009315"/>
    </source>
</evidence>
<proteinExistence type="predicted"/>
<dbReference type="GO" id="GO:0000162">
    <property type="term" value="P:L-tryptophan biosynthetic process"/>
    <property type="evidence" value="ECO:0007669"/>
    <property type="project" value="TreeGrafter"/>
</dbReference>
<reference evidence="3 4" key="1">
    <citation type="journal article" date="2013" name="Genome Announc.">
        <title>Genome Sequence of the Sulfate-Reducing Bacterium Desulfotomaculum hydrothermale Lam5(T).</title>
        <authorList>
            <person name="Amin O."/>
            <person name="Fardeau M.L."/>
            <person name="Valette O."/>
            <person name="Hirschler-Rea A."/>
            <person name="Barbe V."/>
            <person name="Medigue C."/>
            <person name="Vacherie B."/>
            <person name="Ollivier B."/>
            <person name="Bertin P.N."/>
            <person name="Dolla A."/>
        </authorList>
    </citation>
    <scope>NUCLEOTIDE SEQUENCE [LARGE SCALE GENOMIC DNA]</scope>
    <source>
        <strain evidence="4">Lam5 / DSM 18033</strain>
    </source>
</reference>
<evidence type="ECO:0000259" key="2">
    <source>
        <dbReference type="Pfam" id="PF00117"/>
    </source>
</evidence>
<keyword evidence="3" id="KW-0456">Lyase</keyword>
<dbReference type="PANTHER" id="PTHR43418">
    <property type="entry name" value="MULTIFUNCTIONAL TRYPTOPHAN BIOSYNTHESIS PROTEIN-RELATED"/>
    <property type="match status" value="1"/>
</dbReference>
<comment type="caution">
    <text evidence="3">The sequence shown here is derived from an EMBL/GenBank/DDBJ whole genome shotgun (WGS) entry which is preliminary data.</text>
</comment>
<dbReference type="Proteomes" id="UP000009315">
    <property type="component" value="Unassembled WGS sequence"/>
</dbReference>
<dbReference type="AlphaFoldDB" id="K8E0W3"/>
<dbReference type="SUPFAM" id="SSF52317">
    <property type="entry name" value="Class I glutamine amidotransferase-like"/>
    <property type="match status" value="1"/>
</dbReference>
<dbReference type="PRINTS" id="PR00096">
    <property type="entry name" value="GATASE"/>
</dbReference>
<protein>
    <submittedName>
        <fullName evidence="3">Para-aminobenzoate/anthranilate synthase glutamine amidotransferase component II</fullName>
        <ecNumber evidence="3">2.6.1.85</ecNumber>
        <ecNumber evidence="3">4.1.3.27</ecNumber>
    </submittedName>
</protein>
<evidence type="ECO:0000256" key="1">
    <source>
        <dbReference type="ARBA" id="ARBA00022962"/>
    </source>
</evidence>
<dbReference type="FunFam" id="3.40.50.880:FF:000003">
    <property type="entry name" value="Anthranilate synthase component II"/>
    <property type="match status" value="1"/>
</dbReference>
<dbReference type="EC" id="2.6.1.85" evidence="3"/>
<dbReference type="PRINTS" id="PR00099">
    <property type="entry name" value="CPSGATASE"/>
</dbReference>